<keyword evidence="3" id="KW-0449">Lipoprotein</keyword>
<protein>
    <submittedName>
        <fullName evidence="3">Lipoprotein</fullName>
    </submittedName>
</protein>
<dbReference type="EMBL" id="FQ312005">
    <property type="protein sequence ID" value="CBW26774.1"/>
    <property type="molecule type" value="Genomic_DNA"/>
</dbReference>
<dbReference type="PATRIC" id="fig|862908.3.peg.1858"/>
<gene>
    <name evidence="3" type="ordered locus">BMS_1959</name>
</gene>
<evidence type="ECO:0000256" key="2">
    <source>
        <dbReference type="ARBA" id="ARBA00022729"/>
    </source>
</evidence>
<reference evidence="4" key="1">
    <citation type="journal article" date="2013" name="ISME J.">
        <title>A small predatory core genome in the divergent marine Bacteriovorax marinus SJ and the terrestrial Bdellovibrio bacteriovorus.</title>
        <authorList>
            <person name="Crossman L.C."/>
            <person name="Chen H."/>
            <person name="Cerdeno-Tarraga A.M."/>
            <person name="Brooks K."/>
            <person name="Quail M.A."/>
            <person name="Pineiro S.A."/>
            <person name="Hobley L."/>
            <person name="Sockett R.E."/>
            <person name="Bentley S.D."/>
            <person name="Parkhill J."/>
            <person name="Williams H.N."/>
            <person name="Stine O.C."/>
        </authorList>
    </citation>
    <scope>NUCLEOTIDE SEQUENCE [LARGE SCALE GENOMIC DNA]</scope>
    <source>
        <strain evidence="4">ATCC BAA-682 / DSM 15412 / SJ</strain>
    </source>
</reference>
<dbReference type="KEGG" id="bmx:BMS_1959"/>
<keyword evidence="2" id="KW-0732">Signal</keyword>
<evidence type="ECO:0000313" key="4">
    <source>
        <dbReference type="Proteomes" id="UP000008963"/>
    </source>
</evidence>
<dbReference type="eggNOG" id="COG3221">
    <property type="taxonomic scope" value="Bacteria"/>
</dbReference>
<dbReference type="PANTHER" id="PTHR35841:SF1">
    <property type="entry name" value="PHOSPHONATES-BINDING PERIPLASMIC PROTEIN"/>
    <property type="match status" value="1"/>
</dbReference>
<organism evidence="3 4">
    <name type="scientific">Halobacteriovorax marinus (strain ATCC BAA-682 / DSM 15412 / SJ)</name>
    <name type="common">Bacteriovorax marinus</name>
    <dbReference type="NCBI Taxonomy" id="862908"/>
    <lineage>
        <taxon>Bacteria</taxon>
        <taxon>Pseudomonadati</taxon>
        <taxon>Bdellovibrionota</taxon>
        <taxon>Bacteriovoracia</taxon>
        <taxon>Bacteriovoracales</taxon>
        <taxon>Halobacteriovoraceae</taxon>
        <taxon>Halobacteriovorax</taxon>
    </lineage>
</organism>
<dbReference type="InterPro" id="IPR005770">
    <property type="entry name" value="PhnD"/>
</dbReference>
<dbReference type="GO" id="GO:0043190">
    <property type="term" value="C:ATP-binding cassette (ABC) transporter complex"/>
    <property type="evidence" value="ECO:0007669"/>
    <property type="project" value="InterPro"/>
</dbReference>
<dbReference type="Gene3D" id="3.40.190.10">
    <property type="entry name" value="Periplasmic binding protein-like II"/>
    <property type="match status" value="2"/>
</dbReference>
<accession>E1X2K7</accession>
<dbReference type="SUPFAM" id="SSF53850">
    <property type="entry name" value="Periplasmic binding protein-like II"/>
    <property type="match status" value="1"/>
</dbReference>
<name>E1X2K7_HALMS</name>
<dbReference type="GO" id="GO:0055085">
    <property type="term" value="P:transmembrane transport"/>
    <property type="evidence" value="ECO:0007669"/>
    <property type="project" value="InterPro"/>
</dbReference>
<dbReference type="Proteomes" id="UP000008963">
    <property type="component" value="Chromosome"/>
</dbReference>
<dbReference type="HOGENOM" id="CLU_051472_0_0_7"/>
<dbReference type="NCBIfam" id="TIGR01098">
    <property type="entry name" value="3A0109s03R"/>
    <property type="match status" value="1"/>
</dbReference>
<evidence type="ECO:0000313" key="3">
    <source>
        <dbReference type="EMBL" id="CBW26774.1"/>
    </source>
</evidence>
<dbReference type="STRING" id="862908.BMS_1959"/>
<dbReference type="Pfam" id="PF12974">
    <property type="entry name" value="Phosphonate-bd"/>
    <property type="match status" value="1"/>
</dbReference>
<proteinExistence type="inferred from homology"/>
<dbReference type="CDD" id="cd01071">
    <property type="entry name" value="PBP2_PhnD_like"/>
    <property type="match status" value="1"/>
</dbReference>
<keyword evidence="4" id="KW-1185">Reference proteome</keyword>
<comment type="similarity">
    <text evidence="1">Belongs to the phosphate/phosphite/phosphonate binding protein family.</text>
</comment>
<dbReference type="AlphaFoldDB" id="E1X2K7"/>
<evidence type="ECO:0000256" key="1">
    <source>
        <dbReference type="ARBA" id="ARBA00007162"/>
    </source>
</evidence>
<dbReference type="PANTHER" id="PTHR35841">
    <property type="entry name" value="PHOSPHONATES-BINDING PERIPLASMIC PROTEIN"/>
    <property type="match status" value="1"/>
</dbReference>
<sequence length="314" mass="35061">MFYIYKSRRQHMFTMKNSTLLLALLTTLFVGCVKEDKLGSANNPVKLYFTPSVDADTIASNSQEFIQFLEKETGLFFKTGIPTNYIAVVEAFGSKRADIGVMNSFGYILAHQKYGATAKLRVLRYGHDYYQGQIIAHVDSGITSAKDLQGKKFAFTDPSSTSGYMFPLKIIKDNNVELSNTTFGIKHDNVVTMVYQKQVDAGATYYSAPSEDGTIRDARSRVKTQFPDVEDKVKIVTITEKIPNDPFVFRKDLDPAITTKFISAVKKFLGTEAGQKIFKNIYSVEGLVDTTDADYDGLRAMIKSVGIDIESKLK</sequence>
<dbReference type="PROSITE" id="PS51257">
    <property type="entry name" value="PROKAR_LIPOPROTEIN"/>
    <property type="match status" value="1"/>
</dbReference>